<evidence type="ECO:0000313" key="2">
    <source>
        <dbReference type="EMBL" id="WOB50547.1"/>
    </source>
</evidence>
<protein>
    <recommendedName>
        <fullName evidence="4">Xanthomonadin biosynthesis protein</fullName>
    </recommendedName>
</protein>
<evidence type="ECO:0000313" key="3">
    <source>
        <dbReference type="Proteomes" id="UP001302716"/>
    </source>
</evidence>
<dbReference type="AlphaFoldDB" id="A0AAU0BCA4"/>
<feature type="region of interest" description="Disordered" evidence="1">
    <location>
        <begin position="41"/>
        <end position="69"/>
    </location>
</feature>
<evidence type="ECO:0008006" key="4">
    <source>
        <dbReference type="Google" id="ProtNLM"/>
    </source>
</evidence>
<evidence type="ECO:0000256" key="1">
    <source>
        <dbReference type="SAM" id="MobiDB-lite"/>
    </source>
</evidence>
<organism evidence="2 3">
    <name type="scientific">Xanthomonas hydrangeae</name>
    <dbReference type="NCBI Taxonomy" id="2775159"/>
    <lineage>
        <taxon>Bacteria</taxon>
        <taxon>Pseudomonadati</taxon>
        <taxon>Pseudomonadota</taxon>
        <taxon>Gammaproteobacteria</taxon>
        <taxon>Lysobacterales</taxon>
        <taxon>Lysobacteraceae</taxon>
        <taxon>Xanthomonas</taxon>
    </lineage>
</organism>
<reference evidence="2 3" key="1">
    <citation type="submission" date="2022-08" db="EMBL/GenBank/DDBJ databases">
        <title>Whole genome sequencing-based tracing of a 2022 introduction and outbreak of Xanthomonas hortorum pv. pelargonii.</title>
        <authorList>
            <person name="Iruegas-Bocardo F."/>
            <person name="Weisberg A.K."/>
            <person name="Riutta E.R."/>
            <person name="Kilday K."/>
            <person name="Bonkowski J.C."/>
            <person name="Creswell T."/>
            <person name="Daughtrey M.L."/>
            <person name="Rane K."/>
            <person name="Grunwald N.J."/>
            <person name="Chang J.H."/>
            <person name="Putnam M.L."/>
        </authorList>
    </citation>
    <scope>NUCLEOTIDE SEQUENCE [LARGE SCALE GENOMIC DNA]</scope>
    <source>
        <strain evidence="2 3">22-323</strain>
    </source>
</reference>
<name>A0AAU0BCA4_9XANT</name>
<keyword evidence="3" id="KW-1185">Reference proteome</keyword>
<dbReference type="EMBL" id="CP103836">
    <property type="protein sequence ID" value="WOB50547.1"/>
    <property type="molecule type" value="Genomic_DNA"/>
</dbReference>
<sequence length="115" mass="11647">MHDAHVCIHPGRSTMVQTRPSFAVTAALLAALSLAGCASLCGAPGGAPPPPPPPERGHHGPPPPRDPEFDAALQACATAQDIALPVPDAPPPGPLPSSLLQCLEAEGFEPPPRHG</sequence>
<gene>
    <name evidence="2" type="ORF">NYR97_03840</name>
</gene>
<dbReference type="Proteomes" id="UP001302716">
    <property type="component" value="Chromosome"/>
</dbReference>
<proteinExistence type="predicted"/>
<accession>A0AAU0BCA4</accession>
<feature type="compositionally biased region" description="Pro residues" evidence="1">
    <location>
        <begin position="46"/>
        <end position="64"/>
    </location>
</feature>